<dbReference type="EMBL" id="JBHTAC010000027">
    <property type="protein sequence ID" value="MFC7245580.1"/>
    <property type="molecule type" value="Genomic_DNA"/>
</dbReference>
<protein>
    <submittedName>
        <fullName evidence="2">Uncharacterized protein</fullName>
    </submittedName>
</protein>
<accession>A0ABW2GZX1</accession>
<comment type="caution">
    <text evidence="2">The sequence shown here is derived from an EMBL/GenBank/DDBJ whole genome shotgun (WGS) entry which is preliminary data.</text>
</comment>
<name>A0ABW2GZX1_9ACTN</name>
<reference evidence="3" key="1">
    <citation type="journal article" date="2019" name="Int. J. Syst. Evol. Microbiol.">
        <title>The Global Catalogue of Microorganisms (GCM) 10K type strain sequencing project: providing services to taxonomists for standard genome sequencing and annotation.</title>
        <authorList>
            <consortium name="The Broad Institute Genomics Platform"/>
            <consortium name="The Broad Institute Genome Sequencing Center for Infectious Disease"/>
            <person name="Wu L."/>
            <person name="Ma J."/>
        </authorList>
    </citation>
    <scope>NUCLEOTIDE SEQUENCE [LARGE SCALE GENOMIC DNA]</scope>
    <source>
        <strain evidence="3">CGMCC 1.9106</strain>
    </source>
</reference>
<gene>
    <name evidence="2" type="ORF">ACFQO7_24165</name>
</gene>
<keyword evidence="1" id="KW-0812">Transmembrane</keyword>
<evidence type="ECO:0000313" key="2">
    <source>
        <dbReference type="EMBL" id="MFC7245580.1"/>
    </source>
</evidence>
<evidence type="ECO:0000313" key="3">
    <source>
        <dbReference type="Proteomes" id="UP001596392"/>
    </source>
</evidence>
<dbReference type="RefSeq" id="WP_376808490.1">
    <property type="nucleotide sequence ID" value="NZ_JBHTAC010000027.1"/>
</dbReference>
<organism evidence="2 3">
    <name type="scientific">Catellatospora aurea</name>
    <dbReference type="NCBI Taxonomy" id="1337874"/>
    <lineage>
        <taxon>Bacteria</taxon>
        <taxon>Bacillati</taxon>
        <taxon>Actinomycetota</taxon>
        <taxon>Actinomycetes</taxon>
        <taxon>Micromonosporales</taxon>
        <taxon>Micromonosporaceae</taxon>
        <taxon>Catellatospora</taxon>
    </lineage>
</organism>
<feature type="transmembrane region" description="Helical" evidence="1">
    <location>
        <begin position="27"/>
        <end position="48"/>
    </location>
</feature>
<dbReference type="Proteomes" id="UP001596392">
    <property type="component" value="Unassembled WGS sequence"/>
</dbReference>
<proteinExistence type="predicted"/>
<evidence type="ECO:0000256" key="1">
    <source>
        <dbReference type="SAM" id="Phobius"/>
    </source>
</evidence>
<keyword evidence="1" id="KW-0472">Membrane</keyword>
<keyword evidence="1" id="KW-1133">Transmembrane helix</keyword>
<sequence length="209" mass="22078">MIAPVPTDLPASVPSRIYQEEPRPRSVVLRVFLALVVLGLGIAVVGFIRELADAPAAGPTGPAVTVRSPETLGGRAKTTDVEWAQEGARAALADGAKAAFYETYGTALDENAVMVFVAAGPIGSPERAVANLLLSVRKQRYTVMDFSEIDPGPLGGVAQCGRVSGEGGRTAMCVWADHGSNGIIEWYFSSLDEARTEFVSVRAELEFLA</sequence>
<keyword evidence="3" id="KW-1185">Reference proteome</keyword>